<sequence length="430" mass="47491">MSSQPESTKNLWKDGDDEDENGADNSKNGNFGGDLLICISCGMRYSSVDNLIQHILGSHQVNLVTAESLLSYAFQDESSACSRIQAVLQLHKTYERHSNSVENKAKDMDLISGAVVSILRSATTNAEKPSESSALKLGNQDNNTEEEDPGKDLEEGGDLVMCISCGIRYSSVDNLIQHILGSHSGNLVTAESLLHYGFQDGSSDAKIQAVLKLRKSLRNKDKNTEEEDPEKNREEVLGEEQYICEYCKEGFWCRKKFRQHLLNYHHFTKEYTEVVINTILERENDRKLNLKNKNLPRTKPTTSKVIKNVIDNNAKPSSSGSTSENTCEPIVQPVTNISTEKKRESVTIPGPSSASCRRSTRLHQKKQAEGNNSSKCEQAGVLAISTGGLEKTSPNRVENAVSFSPTVMHENSVSPGLVGSSNEIQNDNHD</sequence>
<feature type="domain" description="C2H2-type" evidence="2">
    <location>
        <begin position="38"/>
        <end position="59"/>
    </location>
</feature>
<feature type="compositionally biased region" description="Polar residues" evidence="1">
    <location>
        <begin position="1"/>
        <end position="10"/>
    </location>
</feature>
<accession>A0ABP1PX40</accession>
<dbReference type="PROSITE" id="PS00028">
    <property type="entry name" value="ZINC_FINGER_C2H2_1"/>
    <property type="match status" value="3"/>
</dbReference>
<organism evidence="3 4">
    <name type="scientific">Orchesella dallaii</name>
    <dbReference type="NCBI Taxonomy" id="48710"/>
    <lineage>
        <taxon>Eukaryota</taxon>
        <taxon>Metazoa</taxon>
        <taxon>Ecdysozoa</taxon>
        <taxon>Arthropoda</taxon>
        <taxon>Hexapoda</taxon>
        <taxon>Collembola</taxon>
        <taxon>Entomobryomorpha</taxon>
        <taxon>Entomobryoidea</taxon>
        <taxon>Orchesellidae</taxon>
        <taxon>Orchesellinae</taxon>
        <taxon>Orchesella</taxon>
    </lineage>
</organism>
<feature type="region of interest" description="Disordered" evidence="1">
    <location>
        <begin position="1"/>
        <end position="26"/>
    </location>
</feature>
<dbReference type="InterPro" id="IPR013087">
    <property type="entry name" value="Znf_C2H2_type"/>
</dbReference>
<evidence type="ECO:0000313" key="3">
    <source>
        <dbReference type="EMBL" id="CAL8076401.1"/>
    </source>
</evidence>
<comment type="caution">
    <text evidence="3">The sequence shown here is derived from an EMBL/GenBank/DDBJ whole genome shotgun (WGS) entry which is preliminary data.</text>
</comment>
<feature type="domain" description="C2H2-type" evidence="2">
    <location>
        <begin position="244"/>
        <end position="266"/>
    </location>
</feature>
<feature type="region of interest" description="Disordered" evidence="1">
    <location>
        <begin position="400"/>
        <end position="430"/>
    </location>
</feature>
<feature type="region of interest" description="Disordered" evidence="1">
    <location>
        <begin position="311"/>
        <end position="375"/>
    </location>
</feature>
<gene>
    <name evidence="3" type="ORF">ODALV1_LOCUS3458</name>
</gene>
<dbReference type="Proteomes" id="UP001642540">
    <property type="component" value="Unassembled WGS sequence"/>
</dbReference>
<feature type="compositionally biased region" description="Polar residues" evidence="1">
    <location>
        <begin position="311"/>
        <end position="326"/>
    </location>
</feature>
<dbReference type="SUPFAM" id="SSF57667">
    <property type="entry name" value="beta-beta-alpha zinc fingers"/>
    <property type="match status" value="1"/>
</dbReference>
<proteinExistence type="predicted"/>
<feature type="region of interest" description="Disordered" evidence="1">
    <location>
        <begin position="123"/>
        <end position="153"/>
    </location>
</feature>
<name>A0ABP1PX40_9HEXA</name>
<evidence type="ECO:0000259" key="2">
    <source>
        <dbReference type="PROSITE" id="PS00028"/>
    </source>
</evidence>
<dbReference type="SMART" id="SM00355">
    <property type="entry name" value="ZnF_C2H2"/>
    <property type="match status" value="3"/>
</dbReference>
<dbReference type="EMBL" id="CAXLJM020000011">
    <property type="protein sequence ID" value="CAL8076401.1"/>
    <property type="molecule type" value="Genomic_DNA"/>
</dbReference>
<feature type="compositionally biased region" description="Polar residues" evidence="1">
    <location>
        <begin position="123"/>
        <end position="133"/>
    </location>
</feature>
<dbReference type="InterPro" id="IPR036236">
    <property type="entry name" value="Znf_C2H2_sf"/>
</dbReference>
<feature type="domain" description="C2H2-type" evidence="2">
    <location>
        <begin position="162"/>
        <end position="183"/>
    </location>
</feature>
<keyword evidence="4" id="KW-1185">Reference proteome</keyword>
<evidence type="ECO:0000313" key="4">
    <source>
        <dbReference type="Proteomes" id="UP001642540"/>
    </source>
</evidence>
<protein>
    <recommendedName>
        <fullName evidence="2">C2H2-type domain-containing protein</fullName>
    </recommendedName>
</protein>
<evidence type="ECO:0000256" key="1">
    <source>
        <dbReference type="SAM" id="MobiDB-lite"/>
    </source>
</evidence>
<reference evidence="3 4" key="1">
    <citation type="submission" date="2024-08" db="EMBL/GenBank/DDBJ databases">
        <authorList>
            <person name="Cucini C."/>
            <person name="Frati F."/>
        </authorList>
    </citation>
    <scope>NUCLEOTIDE SEQUENCE [LARGE SCALE GENOMIC DNA]</scope>
</reference>